<comment type="caution">
    <text evidence="2">The sequence shown here is derived from an EMBL/GenBank/DDBJ whole genome shotgun (WGS) entry which is preliminary data.</text>
</comment>
<gene>
    <name evidence="2" type="ORF">IFR04_004924</name>
</gene>
<sequence>MAQDSQANTFVLKSLLSCTPKDFKSPKVNGNTNQEGDDGQRLTTETQAQVPNGPSNTTTYLSITETAERLAMGQPTERDEEIMARELAE</sequence>
<reference evidence="2" key="1">
    <citation type="submission" date="2021-02" db="EMBL/GenBank/DDBJ databases">
        <title>Genome sequence Cadophora malorum strain M34.</title>
        <authorList>
            <person name="Stefanovic E."/>
            <person name="Vu D."/>
            <person name="Scully C."/>
            <person name="Dijksterhuis J."/>
            <person name="Roader J."/>
            <person name="Houbraken J."/>
        </authorList>
    </citation>
    <scope>NUCLEOTIDE SEQUENCE</scope>
    <source>
        <strain evidence="2">M34</strain>
    </source>
</reference>
<protein>
    <submittedName>
        <fullName evidence="2">Uncharacterized protein</fullName>
    </submittedName>
</protein>
<dbReference type="AlphaFoldDB" id="A0A8H7WBU4"/>
<feature type="compositionally biased region" description="Polar residues" evidence="1">
    <location>
        <begin position="41"/>
        <end position="65"/>
    </location>
</feature>
<proteinExistence type="predicted"/>
<keyword evidence="3" id="KW-1185">Reference proteome</keyword>
<name>A0A8H7WBU4_9HELO</name>
<feature type="region of interest" description="Disordered" evidence="1">
    <location>
        <begin position="20"/>
        <end position="89"/>
    </location>
</feature>
<evidence type="ECO:0000313" key="2">
    <source>
        <dbReference type="EMBL" id="KAG4421945.1"/>
    </source>
</evidence>
<evidence type="ECO:0000313" key="3">
    <source>
        <dbReference type="Proteomes" id="UP000664132"/>
    </source>
</evidence>
<dbReference type="OrthoDB" id="10354702at2759"/>
<dbReference type="Proteomes" id="UP000664132">
    <property type="component" value="Unassembled WGS sequence"/>
</dbReference>
<accession>A0A8H7WBU4</accession>
<organism evidence="2 3">
    <name type="scientific">Cadophora malorum</name>
    <dbReference type="NCBI Taxonomy" id="108018"/>
    <lineage>
        <taxon>Eukaryota</taxon>
        <taxon>Fungi</taxon>
        <taxon>Dikarya</taxon>
        <taxon>Ascomycota</taxon>
        <taxon>Pezizomycotina</taxon>
        <taxon>Leotiomycetes</taxon>
        <taxon>Helotiales</taxon>
        <taxon>Ploettnerulaceae</taxon>
        <taxon>Cadophora</taxon>
    </lineage>
</organism>
<dbReference type="EMBL" id="JAFJYH010000057">
    <property type="protein sequence ID" value="KAG4421945.1"/>
    <property type="molecule type" value="Genomic_DNA"/>
</dbReference>
<evidence type="ECO:0000256" key="1">
    <source>
        <dbReference type="SAM" id="MobiDB-lite"/>
    </source>
</evidence>